<dbReference type="Proteomes" id="UP000821845">
    <property type="component" value="Chromosome 7"/>
</dbReference>
<protein>
    <submittedName>
        <fullName evidence="1">Uncharacterized protein</fullName>
    </submittedName>
</protein>
<accession>A0ACB7RRG1</accession>
<comment type="caution">
    <text evidence="1">The sequence shown here is derived from an EMBL/GenBank/DDBJ whole genome shotgun (WGS) entry which is preliminary data.</text>
</comment>
<organism evidence="1 2">
    <name type="scientific">Hyalomma asiaticum</name>
    <name type="common">Tick</name>
    <dbReference type="NCBI Taxonomy" id="266040"/>
    <lineage>
        <taxon>Eukaryota</taxon>
        <taxon>Metazoa</taxon>
        <taxon>Ecdysozoa</taxon>
        <taxon>Arthropoda</taxon>
        <taxon>Chelicerata</taxon>
        <taxon>Arachnida</taxon>
        <taxon>Acari</taxon>
        <taxon>Parasitiformes</taxon>
        <taxon>Ixodida</taxon>
        <taxon>Ixodoidea</taxon>
        <taxon>Ixodidae</taxon>
        <taxon>Hyalomminae</taxon>
        <taxon>Hyalomma</taxon>
    </lineage>
</organism>
<dbReference type="EMBL" id="CM023487">
    <property type="protein sequence ID" value="KAH6925517.1"/>
    <property type="molecule type" value="Genomic_DNA"/>
</dbReference>
<name>A0ACB7RRG1_HYAAI</name>
<reference evidence="1" key="1">
    <citation type="submission" date="2020-05" db="EMBL/GenBank/DDBJ databases">
        <title>Large-scale comparative analyses of tick genomes elucidate their genetic diversity and vector capacities.</title>
        <authorList>
            <person name="Jia N."/>
            <person name="Wang J."/>
            <person name="Shi W."/>
            <person name="Du L."/>
            <person name="Sun Y."/>
            <person name="Zhan W."/>
            <person name="Jiang J."/>
            <person name="Wang Q."/>
            <person name="Zhang B."/>
            <person name="Ji P."/>
            <person name="Sakyi L.B."/>
            <person name="Cui X."/>
            <person name="Yuan T."/>
            <person name="Jiang B."/>
            <person name="Yang W."/>
            <person name="Lam T.T.-Y."/>
            <person name="Chang Q."/>
            <person name="Ding S."/>
            <person name="Wang X."/>
            <person name="Zhu J."/>
            <person name="Ruan X."/>
            <person name="Zhao L."/>
            <person name="Wei J."/>
            <person name="Que T."/>
            <person name="Du C."/>
            <person name="Cheng J."/>
            <person name="Dai P."/>
            <person name="Han X."/>
            <person name="Huang E."/>
            <person name="Gao Y."/>
            <person name="Liu J."/>
            <person name="Shao H."/>
            <person name="Ye R."/>
            <person name="Li L."/>
            <person name="Wei W."/>
            <person name="Wang X."/>
            <person name="Wang C."/>
            <person name="Yang T."/>
            <person name="Huo Q."/>
            <person name="Li W."/>
            <person name="Guo W."/>
            <person name="Chen H."/>
            <person name="Zhou L."/>
            <person name="Ni X."/>
            <person name="Tian J."/>
            <person name="Zhou Y."/>
            <person name="Sheng Y."/>
            <person name="Liu T."/>
            <person name="Pan Y."/>
            <person name="Xia L."/>
            <person name="Li J."/>
            <person name="Zhao F."/>
            <person name="Cao W."/>
        </authorList>
    </citation>
    <scope>NUCLEOTIDE SEQUENCE</scope>
    <source>
        <strain evidence="1">Hyas-2018</strain>
    </source>
</reference>
<evidence type="ECO:0000313" key="1">
    <source>
        <dbReference type="EMBL" id="KAH6925517.1"/>
    </source>
</evidence>
<evidence type="ECO:0000313" key="2">
    <source>
        <dbReference type="Proteomes" id="UP000821845"/>
    </source>
</evidence>
<gene>
    <name evidence="1" type="ORF">HPB50_006520</name>
</gene>
<keyword evidence="2" id="KW-1185">Reference proteome</keyword>
<proteinExistence type="predicted"/>
<sequence length="96" mass="10527">MAACSAFEGVESLKDAELKIITLVIDDYGHEHGRATILGCTYKASRVRFGPNVSKQRDGPVPAPACVVLWMNVTRKRRDLNAGPFGVRELMSPLLN</sequence>